<dbReference type="AlphaFoldDB" id="A0A151P5N4"/>
<dbReference type="EMBL" id="AKHW03000814">
    <property type="protein sequence ID" value="KYO44387.1"/>
    <property type="molecule type" value="Genomic_DNA"/>
</dbReference>
<evidence type="ECO:0000313" key="2">
    <source>
        <dbReference type="EMBL" id="KYO44387.1"/>
    </source>
</evidence>
<reference evidence="2 3" key="1">
    <citation type="journal article" date="2012" name="Genome Biol.">
        <title>Sequencing three crocodilian genomes to illuminate the evolution of archosaurs and amniotes.</title>
        <authorList>
            <person name="St John J.A."/>
            <person name="Braun E.L."/>
            <person name="Isberg S.R."/>
            <person name="Miles L.G."/>
            <person name="Chong A.Y."/>
            <person name="Gongora J."/>
            <person name="Dalzell P."/>
            <person name="Moran C."/>
            <person name="Bed'hom B."/>
            <person name="Abzhanov A."/>
            <person name="Burgess S.C."/>
            <person name="Cooksey A.M."/>
            <person name="Castoe T.A."/>
            <person name="Crawford N.G."/>
            <person name="Densmore L.D."/>
            <person name="Drew J.C."/>
            <person name="Edwards S.V."/>
            <person name="Faircloth B.C."/>
            <person name="Fujita M.K."/>
            <person name="Greenwold M.J."/>
            <person name="Hoffmann F.G."/>
            <person name="Howard J.M."/>
            <person name="Iguchi T."/>
            <person name="Janes D.E."/>
            <person name="Khan S.Y."/>
            <person name="Kohno S."/>
            <person name="de Koning A.J."/>
            <person name="Lance S.L."/>
            <person name="McCarthy F.M."/>
            <person name="McCormack J.E."/>
            <person name="Merchant M.E."/>
            <person name="Peterson D.G."/>
            <person name="Pollock D.D."/>
            <person name="Pourmand N."/>
            <person name="Raney B.J."/>
            <person name="Roessler K.A."/>
            <person name="Sanford J.R."/>
            <person name="Sawyer R.H."/>
            <person name="Schmidt C.J."/>
            <person name="Triplett E.W."/>
            <person name="Tuberville T.D."/>
            <person name="Venegas-Anaya M."/>
            <person name="Howard J.T."/>
            <person name="Jarvis E.D."/>
            <person name="Guillette L.J.Jr."/>
            <person name="Glenn T.C."/>
            <person name="Green R.E."/>
            <person name="Ray D.A."/>
        </authorList>
    </citation>
    <scope>NUCLEOTIDE SEQUENCE [LARGE SCALE GENOMIC DNA]</scope>
    <source>
        <strain evidence="2">KSC_2009_1</strain>
    </source>
</reference>
<accession>A0A151P5N4</accession>
<evidence type="ECO:0000313" key="3">
    <source>
        <dbReference type="Proteomes" id="UP000050525"/>
    </source>
</evidence>
<gene>
    <name evidence="2" type="ORF">Y1Q_0016917</name>
</gene>
<evidence type="ECO:0000256" key="1">
    <source>
        <dbReference type="SAM" id="MobiDB-lite"/>
    </source>
</evidence>
<organism evidence="2 3">
    <name type="scientific">Alligator mississippiensis</name>
    <name type="common">American alligator</name>
    <dbReference type="NCBI Taxonomy" id="8496"/>
    <lineage>
        <taxon>Eukaryota</taxon>
        <taxon>Metazoa</taxon>
        <taxon>Chordata</taxon>
        <taxon>Craniata</taxon>
        <taxon>Vertebrata</taxon>
        <taxon>Euteleostomi</taxon>
        <taxon>Archelosauria</taxon>
        <taxon>Archosauria</taxon>
        <taxon>Crocodylia</taxon>
        <taxon>Alligatoridae</taxon>
        <taxon>Alligatorinae</taxon>
        <taxon>Alligator</taxon>
    </lineage>
</organism>
<feature type="compositionally biased region" description="Polar residues" evidence="1">
    <location>
        <begin position="61"/>
        <end position="99"/>
    </location>
</feature>
<name>A0A151P5N4_ALLMI</name>
<comment type="caution">
    <text evidence="2">The sequence shown here is derived from an EMBL/GenBank/DDBJ whole genome shotgun (WGS) entry which is preliminary data.</text>
</comment>
<proteinExistence type="predicted"/>
<feature type="region of interest" description="Disordered" evidence="1">
    <location>
        <begin position="20"/>
        <end position="99"/>
    </location>
</feature>
<protein>
    <submittedName>
        <fullName evidence="2">Rho GTPase-activating protein 33-like</fullName>
    </submittedName>
</protein>
<dbReference type="Proteomes" id="UP000050525">
    <property type="component" value="Unassembled WGS sequence"/>
</dbReference>
<sequence length="99" mass="10358">MPGGGPCIWRGLGPDAVTLRSAKSEESLTSQTSTAGLAPRTRLRRPRSVSEALSAPLDALSSRTPITTAGPPQNNAPSITCYTPNSSNFPHFSLPPNTL</sequence>
<keyword evidence="3" id="KW-1185">Reference proteome</keyword>